<feature type="signal peptide" evidence="1">
    <location>
        <begin position="1"/>
        <end position="26"/>
    </location>
</feature>
<dbReference type="RefSeq" id="WP_284187068.1">
    <property type="nucleotide sequence ID" value="NZ_BSPX01000011.1"/>
</dbReference>
<feature type="chain" id="PRO_5047244045" description="ABC transporter substrate-binding protein" evidence="1">
    <location>
        <begin position="27"/>
        <end position="309"/>
    </location>
</feature>
<sequence length="309" mass="33561">MRLIRRAFVVTLLALLACGVPLHALAASVVLVMSEESAAFSEAAEALTAELRNAGHRPQTLMLPLRAEDAAALGNTGLVVTFGTRAAQTIANLAPRTLILHTLLPRSAYERLPNRGDDTRRVSAVFIDQPASRQIELLRIALPDWPRVGLVVGRESTELGSRLQASARDKRLRPVLEYASEESDLYPALQRMLAEPTVLLAVPDTQLFNNRTISNILLTAYHHRSPVIGFSPAYVKAGALFALYSTPAQIGQQAGEAARIGLVSGSLPPPTAPRQFRISTNTYVARSLGITLEDANVLRERLERAENPP</sequence>
<keyword evidence="1" id="KW-0732">Signal</keyword>
<reference evidence="3" key="1">
    <citation type="journal article" date="2019" name="Int. J. Syst. Evol. Microbiol.">
        <title>The Global Catalogue of Microorganisms (GCM) 10K type strain sequencing project: providing services to taxonomists for standard genome sequencing and annotation.</title>
        <authorList>
            <consortium name="The Broad Institute Genomics Platform"/>
            <consortium name="The Broad Institute Genome Sequencing Center for Infectious Disease"/>
            <person name="Wu L."/>
            <person name="Ma J."/>
        </authorList>
    </citation>
    <scope>NUCLEOTIDE SEQUENCE [LARGE SCALE GENOMIC DNA]</scope>
    <source>
        <strain evidence="3">NBRC 102407</strain>
    </source>
</reference>
<dbReference type="Pfam" id="PF04392">
    <property type="entry name" value="ABC_sub_bind"/>
    <property type="match status" value="1"/>
</dbReference>
<dbReference type="PANTHER" id="PTHR35271">
    <property type="entry name" value="ABC TRANSPORTER, SUBSTRATE-BINDING LIPOPROTEIN-RELATED"/>
    <property type="match status" value="1"/>
</dbReference>
<name>A0ABQ6F8R6_9RHOO</name>
<comment type="caution">
    <text evidence="2">The sequence shown here is derived from an EMBL/GenBank/DDBJ whole genome shotgun (WGS) entry which is preliminary data.</text>
</comment>
<evidence type="ECO:0008006" key="4">
    <source>
        <dbReference type="Google" id="ProtNLM"/>
    </source>
</evidence>
<protein>
    <recommendedName>
        <fullName evidence="4">ABC transporter substrate-binding protein</fullName>
    </recommendedName>
</protein>
<gene>
    <name evidence="2" type="ORF">GCM10007933_11110</name>
</gene>
<keyword evidence="3" id="KW-1185">Reference proteome</keyword>
<dbReference type="EMBL" id="BSPX01000011">
    <property type="protein sequence ID" value="GLT21659.1"/>
    <property type="molecule type" value="Genomic_DNA"/>
</dbReference>
<evidence type="ECO:0000313" key="3">
    <source>
        <dbReference type="Proteomes" id="UP001157167"/>
    </source>
</evidence>
<proteinExistence type="predicted"/>
<dbReference type="PANTHER" id="PTHR35271:SF1">
    <property type="entry name" value="ABC TRANSPORTER, SUBSTRATE-BINDING LIPOPROTEIN"/>
    <property type="match status" value="1"/>
</dbReference>
<dbReference type="Gene3D" id="3.40.50.2300">
    <property type="match status" value="1"/>
</dbReference>
<organism evidence="2 3">
    <name type="scientific">Zoogloea oryzae</name>
    <dbReference type="NCBI Taxonomy" id="310767"/>
    <lineage>
        <taxon>Bacteria</taxon>
        <taxon>Pseudomonadati</taxon>
        <taxon>Pseudomonadota</taxon>
        <taxon>Betaproteobacteria</taxon>
        <taxon>Rhodocyclales</taxon>
        <taxon>Zoogloeaceae</taxon>
        <taxon>Zoogloea</taxon>
    </lineage>
</organism>
<evidence type="ECO:0000256" key="1">
    <source>
        <dbReference type="SAM" id="SignalP"/>
    </source>
</evidence>
<accession>A0ABQ6F8R6</accession>
<dbReference type="Proteomes" id="UP001157167">
    <property type="component" value="Unassembled WGS sequence"/>
</dbReference>
<dbReference type="PROSITE" id="PS51257">
    <property type="entry name" value="PROKAR_LIPOPROTEIN"/>
    <property type="match status" value="1"/>
</dbReference>
<dbReference type="InterPro" id="IPR007487">
    <property type="entry name" value="ABC_transpt-TYRBP-like"/>
</dbReference>
<evidence type="ECO:0000313" key="2">
    <source>
        <dbReference type="EMBL" id="GLT21659.1"/>
    </source>
</evidence>